<protein>
    <submittedName>
        <fullName evidence="1">Uncharacterized protein</fullName>
    </submittedName>
</protein>
<accession>L0DDT5</accession>
<name>L0DDT5_SINAD</name>
<gene>
    <name evidence="1" type="ordered locus">Sinac_2690</name>
</gene>
<proteinExistence type="predicted"/>
<dbReference type="AlphaFoldDB" id="L0DDT5"/>
<evidence type="ECO:0000313" key="1">
    <source>
        <dbReference type="EMBL" id="AGA26988.1"/>
    </source>
</evidence>
<dbReference type="EMBL" id="CP003364">
    <property type="protein sequence ID" value="AGA26988.1"/>
    <property type="molecule type" value="Genomic_DNA"/>
</dbReference>
<evidence type="ECO:0000313" key="2">
    <source>
        <dbReference type="Proteomes" id="UP000010798"/>
    </source>
</evidence>
<dbReference type="Proteomes" id="UP000010798">
    <property type="component" value="Chromosome"/>
</dbReference>
<dbReference type="STRING" id="886293.Sinac_2690"/>
<reference evidence="1 2" key="1">
    <citation type="submission" date="2012-02" db="EMBL/GenBank/DDBJ databases">
        <title>Complete sequence of chromosome of Singulisphaera acidiphila DSM 18658.</title>
        <authorList>
            <consortium name="US DOE Joint Genome Institute (JGI-PGF)"/>
            <person name="Lucas S."/>
            <person name="Copeland A."/>
            <person name="Lapidus A."/>
            <person name="Glavina del Rio T."/>
            <person name="Dalin E."/>
            <person name="Tice H."/>
            <person name="Bruce D."/>
            <person name="Goodwin L."/>
            <person name="Pitluck S."/>
            <person name="Peters L."/>
            <person name="Ovchinnikova G."/>
            <person name="Chertkov O."/>
            <person name="Kyrpides N."/>
            <person name="Mavromatis K."/>
            <person name="Ivanova N."/>
            <person name="Brettin T."/>
            <person name="Detter J.C."/>
            <person name="Han C."/>
            <person name="Larimer F."/>
            <person name="Land M."/>
            <person name="Hauser L."/>
            <person name="Markowitz V."/>
            <person name="Cheng J.-F."/>
            <person name="Hugenholtz P."/>
            <person name="Woyke T."/>
            <person name="Wu D."/>
            <person name="Tindall B."/>
            <person name="Pomrenke H."/>
            <person name="Brambilla E."/>
            <person name="Klenk H.-P."/>
            <person name="Eisen J.A."/>
        </authorList>
    </citation>
    <scope>NUCLEOTIDE SEQUENCE [LARGE SCALE GENOMIC DNA]</scope>
    <source>
        <strain evidence="2">ATCC BAA-1392 / DSM 18658 / VKM B-2454 / MOB10</strain>
    </source>
</reference>
<sequence>MVTMGNMIRCTSCGQPIDPVSGPCLNCGVVSEDDVVSWVTGADEPGKVRTERTCPACGYEGDFSVGPDTSFCPACLAEYPKFLNESVSSLKQVVHCPSCNLAIGISDQDRDKTIICSRCKYFLGCVFKTNRHTRSENTRRKP</sequence>
<dbReference type="HOGENOM" id="CLU_1814537_0_0_0"/>
<keyword evidence="2" id="KW-1185">Reference proteome</keyword>
<dbReference type="KEGG" id="saci:Sinac_2690"/>
<organism evidence="1 2">
    <name type="scientific">Singulisphaera acidiphila (strain ATCC BAA-1392 / DSM 18658 / VKM B-2454 / MOB10)</name>
    <dbReference type="NCBI Taxonomy" id="886293"/>
    <lineage>
        <taxon>Bacteria</taxon>
        <taxon>Pseudomonadati</taxon>
        <taxon>Planctomycetota</taxon>
        <taxon>Planctomycetia</taxon>
        <taxon>Isosphaerales</taxon>
        <taxon>Isosphaeraceae</taxon>
        <taxon>Singulisphaera</taxon>
    </lineage>
</organism>